<evidence type="ECO:0000313" key="1">
    <source>
        <dbReference type="EMBL" id="NGM16120.1"/>
    </source>
</evidence>
<name>A0A6M1LCY3_9ACTN</name>
<sequence length="120" mass="13267">MSREAVTRWLRLVEADAELSAYLIGVDRDRLAAHLARQLAARGPVLDGWPGLPEAQRRRAAGYLAGPLHPRPPGHRRGRRAFRAELRCPGLLRSGRRRSSSPRWSGWSAAAVTGPGGWRC</sequence>
<organism evidence="1 2">
    <name type="scientific">Verrucosispora sioxanthis</name>
    <dbReference type="NCBI Taxonomy" id="2499994"/>
    <lineage>
        <taxon>Bacteria</taxon>
        <taxon>Bacillati</taxon>
        <taxon>Actinomycetota</taxon>
        <taxon>Actinomycetes</taxon>
        <taxon>Micromonosporales</taxon>
        <taxon>Micromonosporaceae</taxon>
        <taxon>Micromonospora</taxon>
    </lineage>
</organism>
<comment type="caution">
    <text evidence="1">The sequence shown here is derived from an EMBL/GenBank/DDBJ whole genome shotgun (WGS) entry which is preliminary data.</text>
</comment>
<gene>
    <name evidence="1" type="ORF">ENC19_27560</name>
</gene>
<keyword evidence="2" id="KW-1185">Reference proteome</keyword>
<reference evidence="1 2" key="1">
    <citation type="submission" date="2020-02" db="EMBL/GenBank/DDBJ databases">
        <title>Draft Genome Sequence of Verrucosispora sp. Strain CWR15, Isolated from Gulf of Mexico Sponge.</title>
        <authorList>
            <person name="Kennedy S.J."/>
            <person name="Cella E."/>
            <person name="Azarian T."/>
            <person name="Baker B.J."/>
            <person name="Shaw L.N."/>
        </authorList>
    </citation>
    <scope>NUCLEOTIDE SEQUENCE [LARGE SCALE GENOMIC DNA]</scope>
    <source>
        <strain evidence="1 2">CWR15</strain>
    </source>
</reference>
<dbReference type="EMBL" id="SAIY01000013">
    <property type="protein sequence ID" value="NGM16120.1"/>
    <property type="molecule type" value="Genomic_DNA"/>
</dbReference>
<dbReference type="Proteomes" id="UP000478148">
    <property type="component" value="Unassembled WGS sequence"/>
</dbReference>
<accession>A0A6M1LCY3</accession>
<protein>
    <submittedName>
        <fullName evidence="1">Uncharacterized protein</fullName>
    </submittedName>
</protein>
<proteinExistence type="predicted"/>
<dbReference type="AlphaFoldDB" id="A0A6M1LCY3"/>
<dbReference type="RefSeq" id="WP_164449926.1">
    <property type="nucleotide sequence ID" value="NZ_SAIY01000013.1"/>
</dbReference>
<evidence type="ECO:0000313" key="2">
    <source>
        <dbReference type="Proteomes" id="UP000478148"/>
    </source>
</evidence>